<evidence type="ECO:0000313" key="3">
    <source>
        <dbReference type="EMBL" id="MFC4667141.1"/>
    </source>
</evidence>
<dbReference type="NCBIfam" id="TIGR02595">
    <property type="entry name" value="PEP_CTERM"/>
    <property type="match status" value="1"/>
</dbReference>
<feature type="compositionally biased region" description="Pro residues" evidence="1">
    <location>
        <begin position="383"/>
        <end position="394"/>
    </location>
</feature>
<feature type="region of interest" description="Disordered" evidence="1">
    <location>
        <begin position="380"/>
        <end position="423"/>
    </location>
</feature>
<sequence length="443" mass="47051">MVNEFSSFARRILKCGMLVAALTGMPLPAAATQMPVPDDSVASMGSVGPAIIQTFLDTGASVVRTNSDTSCVVSARILIEESTYVDTDGTVLDFARIRRSPATSIQAIAPETGDLRFRIQLKYSPRADRPIRMTFGDIDWDLSDVLEDSTDSLSITGERAAVLAAAFRAGLRPQLVAVSRDNDHVVTDRIEVPDLNDLAACKAELKPDAAQVPSTLITMRFQADPVTSPLATLGELQDCRMADEPGELHVAKISQTTGFFSQTDKVFVAFDKHGKVSRAYVPGIFDGDFRNGRRDVRISIAANSNVPMEPNAVKGCLGLAPVAICSYDSGDQRYLGVCEQALAALSTPEKPEVPSLLDSVGPNPFGGFPKGGDVIITGGVTPTPTPITPKPPGRGPKTPITDLPPAPQPPQEPEPSPVPVPSSALLMLGGLALMAGLRRRKAR</sequence>
<name>A0ABV9KBZ2_9RHOB</name>
<reference evidence="4" key="1">
    <citation type="journal article" date="2019" name="Int. J. Syst. Evol. Microbiol.">
        <title>The Global Catalogue of Microorganisms (GCM) 10K type strain sequencing project: providing services to taxonomists for standard genome sequencing and annotation.</title>
        <authorList>
            <consortium name="The Broad Institute Genomics Platform"/>
            <consortium name="The Broad Institute Genome Sequencing Center for Infectious Disease"/>
            <person name="Wu L."/>
            <person name="Ma J."/>
        </authorList>
    </citation>
    <scope>NUCLEOTIDE SEQUENCE [LARGE SCALE GENOMIC DNA]</scope>
    <source>
        <strain evidence="4">CGMCC 4.7283</strain>
    </source>
</reference>
<dbReference type="Proteomes" id="UP001595973">
    <property type="component" value="Unassembled WGS sequence"/>
</dbReference>
<feature type="signal peptide" evidence="2">
    <location>
        <begin position="1"/>
        <end position="31"/>
    </location>
</feature>
<keyword evidence="2" id="KW-0732">Signal</keyword>
<feature type="compositionally biased region" description="Pro residues" evidence="1">
    <location>
        <begin position="402"/>
        <end position="420"/>
    </location>
</feature>
<keyword evidence="4" id="KW-1185">Reference proteome</keyword>
<proteinExistence type="predicted"/>
<comment type="caution">
    <text evidence="3">The sequence shown here is derived from an EMBL/GenBank/DDBJ whole genome shotgun (WGS) entry which is preliminary data.</text>
</comment>
<dbReference type="RefSeq" id="WP_380715087.1">
    <property type="nucleotide sequence ID" value="NZ_JBHSGI010000002.1"/>
</dbReference>
<evidence type="ECO:0000313" key="4">
    <source>
        <dbReference type="Proteomes" id="UP001595973"/>
    </source>
</evidence>
<evidence type="ECO:0000256" key="1">
    <source>
        <dbReference type="SAM" id="MobiDB-lite"/>
    </source>
</evidence>
<protein>
    <submittedName>
        <fullName evidence="3">PEP-CTERM sorting domain-containing protein</fullName>
    </submittedName>
</protein>
<feature type="chain" id="PRO_5045574018" evidence="2">
    <location>
        <begin position="32"/>
        <end position="443"/>
    </location>
</feature>
<organism evidence="3 4">
    <name type="scientific">Seohaeicola nanhaiensis</name>
    <dbReference type="NCBI Taxonomy" id="1387282"/>
    <lineage>
        <taxon>Bacteria</taxon>
        <taxon>Pseudomonadati</taxon>
        <taxon>Pseudomonadota</taxon>
        <taxon>Alphaproteobacteria</taxon>
        <taxon>Rhodobacterales</taxon>
        <taxon>Roseobacteraceae</taxon>
        <taxon>Seohaeicola</taxon>
    </lineage>
</organism>
<dbReference type="EMBL" id="JBHSGI010000002">
    <property type="protein sequence ID" value="MFC4667141.1"/>
    <property type="molecule type" value="Genomic_DNA"/>
</dbReference>
<gene>
    <name evidence="3" type="ORF">ACFO5X_01125</name>
</gene>
<accession>A0ABV9KBZ2</accession>
<dbReference type="InterPro" id="IPR013424">
    <property type="entry name" value="Ice-binding_C"/>
</dbReference>
<evidence type="ECO:0000256" key="2">
    <source>
        <dbReference type="SAM" id="SignalP"/>
    </source>
</evidence>